<evidence type="ECO:0000313" key="7">
    <source>
        <dbReference type="EMBL" id="EIW87068.1"/>
    </source>
</evidence>
<dbReference type="InterPro" id="IPR029058">
    <property type="entry name" value="AB_hydrolase_fold"/>
</dbReference>
<evidence type="ECO:0000256" key="1">
    <source>
        <dbReference type="ARBA" id="ARBA00004613"/>
    </source>
</evidence>
<feature type="domain" description="Lipase-like C-terminal" evidence="6">
    <location>
        <begin position="15"/>
        <end position="137"/>
    </location>
</feature>
<name>A0A5M3N706_CONPW</name>
<comment type="caution">
    <text evidence="7">The sequence shown here is derived from an EMBL/GenBank/DDBJ whole genome shotgun (WGS) entry which is preliminary data.</text>
</comment>
<dbReference type="OrthoDB" id="206848at2759"/>
<dbReference type="Gene3D" id="3.40.50.1820">
    <property type="entry name" value="alpha/beta hydrolase"/>
    <property type="match status" value="1"/>
</dbReference>
<dbReference type="KEGG" id="cput:CONPUDRAFT_116114"/>
<dbReference type="Proteomes" id="UP000053558">
    <property type="component" value="Unassembled WGS sequence"/>
</dbReference>
<evidence type="ECO:0000256" key="3">
    <source>
        <dbReference type="ARBA" id="ARBA00022729"/>
    </source>
</evidence>
<organism evidence="7 8">
    <name type="scientific">Coniophora puteana (strain RWD-64-598)</name>
    <name type="common">Brown rot fungus</name>
    <dbReference type="NCBI Taxonomy" id="741705"/>
    <lineage>
        <taxon>Eukaryota</taxon>
        <taxon>Fungi</taxon>
        <taxon>Dikarya</taxon>
        <taxon>Basidiomycota</taxon>
        <taxon>Agaricomycotina</taxon>
        <taxon>Agaricomycetes</taxon>
        <taxon>Agaricomycetidae</taxon>
        <taxon>Boletales</taxon>
        <taxon>Coniophorineae</taxon>
        <taxon>Coniophoraceae</taxon>
        <taxon>Coniophora</taxon>
    </lineage>
</organism>
<evidence type="ECO:0000313" key="8">
    <source>
        <dbReference type="Proteomes" id="UP000053558"/>
    </source>
</evidence>
<dbReference type="Pfam" id="PF24708">
    <property type="entry name" value="Lip_C"/>
    <property type="match status" value="1"/>
</dbReference>
<accession>A0A5M3N706</accession>
<dbReference type="PANTHER" id="PTHR34043:SF3">
    <property type="entry name" value="ALPHA_BETA-HYDROLASES SUPERFAMILY PROTEIN"/>
    <property type="match status" value="1"/>
</dbReference>
<dbReference type="SUPFAM" id="SSF53474">
    <property type="entry name" value="alpha/beta-Hydrolases"/>
    <property type="match status" value="1"/>
</dbReference>
<evidence type="ECO:0000256" key="5">
    <source>
        <dbReference type="ARBA" id="ARBA00023098"/>
    </source>
</evidence>
<dbReference type="AlphaFoldDB" id="A0A5M3N706"/>
<proteinExistence type="predicted"/>
<evidence type="ECO:0000259" key="6">
    <source>
        <dbReference type="Pfam" id="PF24708"/>
    </source>
</evidence>
<dbReference type="GO" id="GO:0005576">
    <property type="term" value="C:extracellular region"/>
    <property type="evidence" value="ECO:0007669"/>
    <property type="project" value="UniProtKB-SubCell"/>
</dbReference>
<dbReference type="InterPro" id="IPR056304">
    <property type="entry name" value="Lip-like_C"/>
</dbReference>
<keyword evidence="3" id="KW-0732">Signal</keyword>
<dbReference type="GO" id="GO:0016787">
    <property type="term" value="F:hydrolase activity"/>
    <property type="evidence" value="ECO:0007669"/>
    <property type="project" value="UniProtKB-KW"/>
</dbReference>
<dbReference type="EMBL" id="JH711573">
    <property type="protein sequence ID" value="EIW87068.1"/>
    <property type="molecule type" value="Genomic_DNA"/>
</dbReference>
<dbReference type="PANTHER" id="PTHR34043">
    <property type="entry name" value="ALPHA/BETA-HYDROLASES SUPERFAMILY PROTEIN"/>
    <property type="match status" value="1"/>
</dbReference>
<dbReference type="RefSeq" id="XP_007763677.1">
    <property type="nucleotide sequence ID" value="XM_007765487.1"/>
</dbReference>
<dbReference type="OMA" id="YRSYCAT"/>
<reference evidence="8" key="1">
    <citation type="journal article" date="2012" name="Science">
        <title>The Paleozoic origin of enzymatic lignin decomposition reconstructed from 31 fungal genomes.</title>
        <authorList>
            <person name="Floudas D."/>
            <person name="Binder M."/>
            <person name="Riley R."/>
            <person name="Barry K."/>
            <person name="Blanchette R.A."/>
            <person name="Henrissat B."/>
            <person name="Martinez A.T."/>
            <person name="Otillar R."/>
            <person name="Spatafora J.W."/>
            <person name="Yadav J.S."/>
            <person name="Aerts A."/>
            <person name="Benoit I."/>
            <person name="Boyd A."/>
            <person name="Carlson A."/>
            <person name="Copeland A."/>
            <person name="Coutinho P.M."/>
            <person name="de Vries R.P."/>
            <person name="Ferreira P."/>
            <person name="Findley K."/>
            <person name="Foster B."/>
            <person name="Gaskell J."/>
            <person name="Glotzer D."/>
            <person name="Gorecki P."/>
            <person name="Heitman J."/>
            <person name="Hesse C."/>
            <person name="Hori C."/>
            <person name="Igarashi K."/>
            <person name="Jurgens J.A."/>
            <person name="Kallen N."/>
            <person name="Kersten P."/>
            <person name="Kohler A."/>
            <person name="Kuees U."/>
            <person name="Kumar T.K.A."/>
            <person name="Kuo A."/>
            <person name="LaButti K."/>
            <person name="Larrondo L.F."/>
            <person name="Lindquist E."/>
            <person name="Ling A."/>
            <person name="Lombard V."/>
            <person name="Lucas S."/>
            <person name="Lundell T."/>
            <person name="Martin R."/>
            <person name="McLaughlin D.J."/>
            <person name="Morgenstern I."/>
            <person name="Morin E."/>
            <person name="Murat C."/>
            <person name="Nagy L.G."/>
            <person name="Nolan M."/>
            <person name="Ohm R.A."/>
            <person name="Patyshakuliyeva A."/>
            <person name="Rokas A."/>
            <person name="Ruiz-Duenas F.J."/>
            <person name="Sabat G."/>
            <person name="Salamov A."/>
            <person name="Samejima M."/>
            <person name="Schmutz J."/>
            <person name="Slot J.C."/>
            <person name="St John F."/>
            <person name="Stenlid J."/>
            <person name="Sun H."/>
            <person name="Sun S."/>
            <person name="Syed K."/>
            <person name="Tsang A."/>
            <person name="Wiebenga A."/>
            <person name="Young D."/>
            <person name="Pisabarro A."/>
            <person name="Eastwood D.C."/>
            <person name="Martin F."/>
            <person name="Cullen D."/>
            <person name="Grigoriev I.V."/>
            <person name="Hibbett D.S."/>
        </authorList>
    </citation>
    <scope>NUCLEOTIDE SEQUENCE [LARGE SCALE GENOMIC DNA]</scope>
    <source>
        <strain evidence="8">RWD-64-598 SS2</strain>
    </source>
</reference>
<comment type="subcellular location">
    <subcellularLocation>
        <location evidence="1">Secreted</location>
    </subcellularLocation>
</comment>
<sequence>MVEVGYPSAVDSPIPLVIVQGFLGAGGSFLWGAFEDYLNHNVAPDADGNICRRRIIFANVGPVSSLHDRACELYYELTGGTVDYGEEHAKLYGHQRFGRTYPTALYPGWSANKPLHFLGHSMGGPTIVKLQHLLKTGLFGSAATPDMILSLTSVSAPFRGTQLVYALGERADAAPAVRTFSIGGALTRVVHVLSYLSPILPPALDLHSESRHLSFRDVSITAFWKQLWKSDWAESRDATPFDVTFQAADEREANGEGEPNPSTYYRSYVARLMDAPPQRFSIPSLTGYVMTLSSTAMKSFKFQSIYPIPHFLRGNGESPPGIPNSPLLPIHGPFLGIPSKTLIENDGVVPVFSQDHPFECGAAPCTHSICPARQKSGIWSVKYLENANHLSIAPIWRGSAMQIAFWKDVGNWLQDIDHTREEDDVN</sequence>
<dbReference type="GO" id="GO:0006629">
    <property type="term" value="P:lipid metabolic process"/>
    <property type="evidence" value="ECO:0007669"/>
    <property type="project" value="UniProtKB-KW"/>
</dbReference>
<keyword evidence="2" id="KW-0964">Secreted</keyword>
<keyword evidence="5" id="KW-0443">Lipid metabolism</keyword>
<keyword evidence="8" id="KW-1185">Reference proteome</keyword>
<gene>
    <name evidence="7" type="ORF">CONPUDRAFT_116114</name>
</gene>
<evidence type="ECO:0000256" key="4">
    <source>
        <dbReference type="ARBA" id="ARBA00022801"/>
    </source>
</evidence>
<protein>
    <submittedName>
        <fullName evidence="7">Alpha beta-hydrolase</fullName>
    </submittedName>
</protein>
<keyword evidence="4 7" id="KW-0378">Hydrolase</keyword>
<evidence type="ECO:0000256" key="2">
    <source>
        <dbReference type="ARBA" id="ARBA00022525"/>
    </source>
</evidence>
<dbReference type="GeneID" id="19199212"/>